<feature type="region of interest" description="Disordered" evidence="1">
    <location>
        <begin position="59"/>
        <end position="104"/>
    </location>
</feature>
<evidence type="ECO:0000313" key="2">
    <source>
        <dbReference type="EMBL" id="SOO22213.1"/>
    </source>
</evidence>
<organism evidence="2 3">
    <name type="scientific">Xanthomonas campestris pv. phaseoli</name>
    <dbReference type="NCBI Taxonomy" id="317013"/>
    <lineage>
        <taxon>Bacteria</taxon>
        <taxon>Pseudomonadati</taxon>
        <taxon>Pseudomonadota</taxon>
        <taxon>Gammaproteobacteria</taxon>
        <taxon>Lysobacterales</taxon>
        <taxon>Lysobacteraceae</taxon>
        <taxon>Xanthomonas</taxon>
    </lineage>
</organism>
<evidence type="ECO:0000313" key="3">
    <source>
        <dbReference type="Proteomes" id="UP000234345"/>
    </source>
</evidence>
<evidence type="ECO:0000256" key="1">
    <source>
        <dbReference type="SAM" id="MobiDB-lite"/>
    </source>
</evidence>
<gene>
    <name evidence="2" type="ORF">XFF6991_130008</name>
</gene>
<proteinExistence type="predicted"/>
<protein>
    <submittedName>
        <fullName evidence="2">Uncharacterized protein</fullName>
    </submittedName>
</protein>
<reference evidence="2 3" key="1">
    <citation type="submission" date="2017-10" db="EMBL/GenBank/DDBJ databases">
        <authorList>
            <person name="Regsiter A."/>
            <person name="William W."/>
        </authorList>
    </citation>
    <scope>NUCLEOTIDE SEQUENCE [LARGE SCALE GENOMIC DNA]</scope>
    <source>
        <strain evidence="2 3">CFBP6991</strain>
    </source>
</reference>
<comment type="caution">
    <text evidence="2">The sequence shown here is derived from an EMBL/GenBank/DDBJ whole genome shotgun (WGS) entry which is preliminary data.</text>
</comment>
<dbReference type="EMBL" id="OCZC01000029">
    <property type="protein sequence ID" value="SOO22213.1"/>
    <property type="molecule type" value="Genomic_DNA"/>
</dbReference>
<sequence>MRAAIVRDLHGSRMHEGVCRPTVWQLQVPLRCRTCLVSRSRLSRYRIDVVMSAIEQETEPPLTRQLRPVDTRRSTAPMRSGRTRHPAYQAVSNPLLMRPRPQQAAHTTNAAMRHALQRFPIPDSRFPP</sequence>
<dbReference type="Proteomes" id="UP000234345">
    <property type="component" value="Unassembled WGS sequence"/>
</dbReference>
<name>A0A7Z7NFL3_XANCH</name>
<accession>A0A7Z7NFL3</accession>
<dbReference type="AlphaFoldDB" id="A0A7Z7NFL3"/>